<comment type="subcellular location">
    <subcellularLocation>
        <location evidence="4">Cell membrane</location>
    </subcellularLocation>
    <subcellularLocation>
        <location evidence="1">Membrane</location>
        <topology evidence="1">Multi-pass membrane protein</topology>
    </subcellularLocation>
</comment>
<evidence type="ECO:0000256" key="2">
    <source>
        <dbReference type="ARBA" id="ARBA00005278"/>
    </source>
</evidence>
<dbReference type="GO" id="GO:0009847">
    <property type="term" value="P:spore germination"/>
    <property type="evidence" value="ECO:0007669"/>
    <property type="project" value="UniProtKB-UniRule"/>
</dbReference>
<evidence type="ECO:0000256" key="1">
    <source>
        <dbReference type="ARBA" id="ARBA00004141"/>
    </source>
</evidence>
<keyword evidence="3 4" id="KW-0472">Membrane</keyword>
<keyword evidence="5" id="KW-0812">Transmembrane</keyword>
<dbReference type="InterPro" id="IPR004995">
    <property type="entry name" value="Spore_Ger"/>
</dbReference>
<sequence>MLRKLFHKKIDKPVENKDIKGKITGIYSEDLQFFQNTYKDCFDIVFHCFETIEQRKAVIIYIQGLSDPEELNENVIKPLLTTEGASGERFSMIPVSQMKTLKTYEECIQSISAGLPVLIMDGDESALSLGLAKSEKRNIEEPVGESVIRGPREGFTEVLAVNTSLLRRKIHSPKLKMLQMSIGKYSQTSVVLVYIEDLAATQLIEEAKQRLEGIDIDGILESSYIEEFIEDTPRSPFPQLLSTERPDTVVANLLEGRIAILVDGTPFSIIAPATLFSFIQSSEDYYQRYIISTMIRWIRYPFFLVSLLLPSFYVALTTFHQEMIPTDLIISMASAREFVPFPTFIEAFLMEITFEALREAGLRLPKQIGSAVSIVGALVIGESAVQAGIVSPAMVIVVSITGIASFMIPRYAFGFSLRILRFPMMILAGTLGILGIMLGICGIVIHLCKLRSFGVPYLSTLAPAHADQFKDSLVRAPFWKFNTRPRLTGKYNQYRQSSNQKPKPPTNE</sequence>
<dbReference type="Pfam" id="PF03323">
    <property type="entry name" value="GerA"/>
    <property type="match status" value="1"/>
</dbReference>
<evidence type="ECO:0000256" key="3">
    <source>
        <dbReference type="ARBA" id="ARBA00023136"/>
    </source>
</evidence>
<dbReference type="Proteomes" id="UP000051888">
    <property type="component" value="Unassembled WGS sequence"/>
</dbReference>
<reference evidence="6 7" key="1">
    <citation type="submission" date="2015-09" db="EMBL/GenBank/DDBJ databases">
        <title>Genome sequencing project for genomic taxonomy and phylogenomics of Bacillus-like bacteria.</title>
        <authorList>
            <person name="Liu B."/>
            <person name="Wang J."/>
            <person name="Zhu Y."/>
            <person name="Liu G."/>
            <person name="Chen Q."/>
            <person name="Chen Z."/>
            <person name="Lan J."/>
            <person name="Che J."/>
            <person name="Ge C."/>
            <person name="Shi H."/>
            <person name="Pan Z."/>
            <person name="Liu X."/>
        </authorList>
    </citation>
    <scope>NUCLEOTIDE SEQUENCE [LARGE SCALE GENOMIC DNA]</scope>
    <source>
        <strain evidence="6 7">LMG 18435</strain>
    </source>
</reference>
<dbReference type="PANTHER" id="PTHR22550:SF5">
    <property type="entry name" value="LEUCINE ZIPPER PROTEIN 4"/>
    <property type="match status" value="1"/>
</dbReference>
<dbReference type="RefSeq" id="WP_235950766.1">
    <property type="nucleotide sequence ID" value="NZ_JAAIWL010000029.1"/>
</dbReference>
<evidence type="ECO:0000256" key="5">
    <source>
        <dbReference type="SAM" id="Phobius"/>
    </source>
</evidence>
<dbReference type="AlphaFoldDB" id="A0A0Q3TFX5"/>
<comment type="similarity">
    <text evidence="2 4">Belongs to the GerABKA family.</text>
</comment>
<evidence type="ECO:0000313" key="7">
    <source>
        <dbReference type="Proteomes" id="UP000051888"/>
    </source>
</evidence>
<dbReference type="GO" id="GO:0005886">
    <property type="term" value="C:plasma membrane"/>
    <property type="evidence" value="ECO:0007669"/>
    <property type="project" value="UniProtKB-SubCell"/>
</dbReference>
<feature type="transmembrane region" description="Helical" evidence="5">
    <location>
        <begin position="393"/>
        <end position="413"/>
    </location>
</feature>
<proteinExistence type="inferred from homology"/>
<keyword evidence="5" id="KW-1133">Transmembrane helix</keyword>
<dbReference type="EMBL" id="LJJC01000004">
    <property type="protein sequence ID" value="KQL52545.1"/>
    <property type="molecule type" value="Genomic_DNA"/>
</dbReference>
<dbReference type="PANTHER" id="PTHR22550">
    <property type="entry name" value="SPORE GERMINATION PROTEIN"/>
    <property type="match status" value="1"/>
</dbReference>
<protein>
    <recommendedName>
        <fullName evidence="8">Spore germination protein KA</fullName>
    </recommendedName>
</protein>
<dbReference type="PIRSF" id="PIRSF005690">
    <property type="entry name" value="GerBA"/>
    <property type="match status" value="1"/>
</dbReference>
<organism evidence="6 7">
    <name type="scientific">Heyndrickxia shackletonii</name>
    <dbReference type="NCBI Taxonomy" id="157838"/>
    <lineage>
        <taxon>Bacteria</taxon>
        <taxon>Bacillati</taxon>
        <taxon>Bacillota</taxon>
        <taxon>Bacilli</taxon>
        <taxon>Bacillales</taxon>
        <taxon>Bacillaceae</taxon>
        <taxon>Heyndrickxia</taxon>
    </lineage>
</organism>
<name>A0A0Q3TFX5_9BACI</name>
<evidence type="ECO:0000256" key="4">
    <source>
        <dbReference type="PIRNR" id="PIRNR005690"/>
    </source>
</evidence>
<dbReference type="PATRIC" id="fig|157838.3.peg.587"/>
<evidence type="ECO:0008006" key="8">
    <source>
        <dbReference type="Google" id="ProtNLM"/>
    </source>
</evidence>
<evidence type="ECO:0000313" key="6">
    <source>
        <dbReference type="EMBL" id="KQL52545.1"/>
    </source>
</evidence>
<feature type="transmembrane region" description="Helical" evidence="5">
    <location>
        <begin position="297"/>
        <end position="319"/>
    </location>
</feature>
<feature type="transmembrane region" description="Helical" evidence="5">
    <location>
        <begin position="369"/>
        <end position="387"/>
    </location>
</feature>
<keyword evidence="7" id="KW-1185">Reference proteome</keyword>
<comment type="caution">
    <text evidence="6">The sequence shown here is derived from an EMBL/GenBank/DDBJ whole genome shotgun (WGS) entry which is preliminary data.</text>
</comment>
<dbReference type="STRING" id="157838.AN964_02665"/>
<accession>A0A0Q3TFX5</accession>
<gene>
    <name evidence="6" type="ORF">AN964_02665</name>
</gene>
<feature type="transmembrane region" description="Helical" evidence="5">
    <location>
        <begin position="425"/>
        <end position="447"/>
    </location>
</feature>
<dbReference type="InterPro" id="IPR050768">
    <property type="entry name" value="UPF0353/GerABKA_families"/>
</dbReference>